<dbReference type="EMBL" id="UOEI01000468">
    <property type="protein sequence ID" value="VAW06362.1"/>
    <property type="molecule type" value="Genomic_DNA"/>
</dbReference>
<dbReference type="CDD" id="cd00082">
    <property type="entry name" value="HisKA"/>
    <property type="match status" value="1"/>
</dbReference>
<keyword evidence="22" id="KW-0472">Membrane</keyword>
<keyword evidence="16" id="KW-0346">Stress response</keyword>
<dbReference type="SUPFAM" id="SSF158472">
    <property type="entry name" value="HAMP domain-like"/>
    <property type="match status" value="1"/>
</dbReference>
<evidence type="ECO:0000256" key="4">
    <source>
        <dbReference type="ARBA" id="ARBA00004651"/>
    </source>
</evidence>
<evidence type="ECO:0000256" key="9">
    <source>
        <dbReference type="ARBA" id="ARBA00022741"/>
    </source>
</evidence>
<gene>
    <name evidence="25" type="ORF">MNBD_ACTINO01-292</name>
</gene>
<keyword evidence="13" id="KW-0460">Magnesium</keyword>
<dbReference type="InterPro" id="IPR036097">
    <property type="entry name" value="HisK_dim/P_sf"/>
</dbReference>
<dbReference type="SUPFAM" id="SSF55874">
    <property type="entry name" value="ATPase domain of HSP90 chaperone/DNA topoisomerase II/histidine kinase"/>
    <property type="match status" value="1"/>
</dbReference>
<dbReference type="PROSITE" id="PS50109">
    <property type="entry name" value="HIS_KIN"/>
    <property type="match status" value="1"/>
</dbReference>
<dbReference type="Gene3D" id="1.10.287.130">
    <property type="match status" value="1"/>
</dbReference>
<dbReference type="InterPro" id="IPR003594">
    <property type="entry name" value="HATPase_dom"/>
</dbReference>
<keyword evidence="18" id="KW-0464">Manganese</keyword>
<sequence length="465" mass="48561">MRKRLALLSLAVASLVVVAFLVPVAVLIRNQAQTRALSAAERDAQSVAAALAVSGVTDPSGEITPSLARTVLAAFGNPEGLSIIFSESEIVGADVVWSANIEQAQRPAAFTAKTEGGAEVLVGVLLPDTPGGEHSIVVRAFVADAELAAGVPVAWAMLIGLGIFLVGVAMFAADRLGRSIVRPVIELSDAAHRLGDGDLDVRVVPDGPDEIAEVGEAFNTLAGRLDALLVAERESVADLSHRLRTPLTALRLQAEMLSDPMESAQLKADIDDLERAVDELIQTARSRSVAGSPVETVDLGEVVRHRSGFWRVLAEEQNRSTTARVESGDHPVALPRSDLGALIDVLIENVFAHTPEGAGYRIVVRAHGEGGHSLTISDDGDGFADLGVMQRGRSGAGGTGLGLDIVVRTAERTGGGIRIGTSATGGAEIEVVFGSSSLDTKTSTDDGRFDHGVARRPESTIPRDS</sequence>
<feature type="domain" description="HAMP" evidence="24">
    <location>
        <begin position="178"/>
        <end position="230"/>
    </location>
</feature>
<dbReference type="SMART" id="SM00388">
    <property type="entry name" value="HisKA"/>
    <property type="match status" value="1"/>
</dbReference>
<feature type="domain" description="Histidine kinase" evidence="23">
    <location>
        <begin position="238"/>
        <end position="437"/>
    </location>
</feature>
<dbReference type="InterPro" id="IPR036890">
    <property type="entry name" value="HATPase_C_sf"/>
</dbReference>
<feature type="compositionally biased region" description="Basic and acidic residues" evidence="21">
    <location>
        <begin position="442"/>
        <end position="465"/>
    </location>
</feature>
<evidence type="ECO:0000256" key="2">
    <source>
        <dbReference type="ARBA" id="ARBA00001936"/>
    </source>
</evidence>
<keyword evidence="11" id="KW-0378">Hydrolase</keyword>
<evidence type="ECO:0000256" key="8">
    <source>
        <dbReference type="ARBA" id="ARBA00022679"/>
    </source>
</evidence>
<evidence type="ECO:0000256" key="19">
    <source>
        <dbReference type="ARBA" id="ARBA00040454"/>
    </source>
</evidence>
<dbReference type="InterPro" id="IPR050980">
    <property type="entry name" value="2C_sensor_his_kinase"/>
</dbReference>
<comment type="catalytic activity">
    <reaction evidence="1">
        <text>ATP + protein L-histidine = ADP + protein N-phospho-L-histidine.</text>
        <dbReference type="EC" id="2.7.13.3"/>
    </reaction>
</comment>
<evidence type="ECO:0000259" key="24">
    <source>
        <dbReference type="PROSITE" id="PS50885"/>
    </source>
</evidence>
<keyword evidence="12" id="KW-0067">ATP-binding</keyword>
<evidence type="ECO:0000256" key="10">
    <source>
        <dbReference type="ARBA" id="ARBA00022777"/>
    </source>
</evidence>
<keyword evidence="15" id="KW-0902">Two-component regulatory system</keyword>
<keyword evidence="6" id="KW-1003">Cell membrane</keyword>
<evidence type="ECO:0000256" key="11">
    <source>
        <dbReference type="ARBA" id="ARBA00022801"/>
    </source>
</evidence>
<comment type="cofactor">
    <cofactor evidence="3">
        <name>Mg(2+)</name>
        <dbReference type="ChEBI" id="CHEBI:18420"/>
    </cofactor>
</comment>
<dbReference type="SMART" id="SM00304">
    <property type="entry name" value="HAMP"/>
    <property type="match status" value="1"/>
</dbReference>
<dbReference type="GO" id="GO:0005524">
    <property type="term" value="F:ATP binding"/>
    <property type="evidence" value="ECO:0007669"/>
    <property type="project" value="UniProtKB-KW"/>
</dbReference>
<reference evidence="25" key="1">
    <citation type="submission" date="2018-06" db="EMBL/GenBank/DDBJ databases">
        <authorList>
            <person name="Zhirakovskaya E."/>
        </authorList>
    </citation>
    <scope>NUCLEOTIDE SEQUENCE</scope>
</reference>
<proteinExistence type="predicted"/>
<evidence type="ECO:0000256" key="12">
    <source>
        <dbReference type="ARBA" id="ARBA00022840"/>
    </source>
</evidence>
<dbReference type="PANTHER" id="PTHR44936:SF9">
    <property type="entry name" value="SENSOR PROTEIN CREC"/>
    <property type="match status" value="1"/>
</dbReference>
<evidence type="ECO:0000256" key="6">
    <source>
        <dbReference type="ARBA" id="ARBA00022475"/>
    </source>
</evidence>
<evidence type="ECO:0000256" key="5">
    <source>
        <dbReference type="ARBA" id="ARBA00012438"/>
    </source>
</evidence>
<dbReference type="GO" id="GO:0004721">
    <property type="term" value="F:phosphoprotein phosphatase activity"/>
    <property type="evidence" value="ECO:0007669"/>
    <property type="project" value="UniProtKB-KW"/>
</dbReference>
<dbReference type="EC" id="2.7.13.3" evidence="5"/>
<evidence type="ECO:0000256" key="13">
    <source>
        <dbReference type="ARBA" id="ARBA00022842"/>
    </source>
</evidence>
<evidence type="ECO:0000313" key="25">
    <source>
        <dbReference type="EMBL" id="VAW06362.1"/>
    </source>
</evidence>
<dbReference type="PROSITE" id="PS50885">
    <property type="entry name" value="HAMP"/>
    <property type="match status" value="1"/>
</dbReference>
<keyword evidence="10 25" id="KW-0418">Kinase</keyword>
<dbReference type="CDD" id="cd06225">
    <property type="entry name" value="HAMP"/>
    <property type="match status" value="1"/>
</dbReference>
<dbReference type="PRINTS" id="PR00344">
    <property type="entry name" value="BCTRLSENSOR"/>
</dbReference>
<evidence type="ECO:0000256" key="22">
    <source>
        <dbReference type="SAM" id="Phobius"/>
    </source>
</evidence>
<evidence type="ECO:0000256" key="17">
    <source>
        <dbReference type="ARBA" id="ARBA00023026"/>
    </source>
</evidence>
<evidence type="ECO:0000256" key="1">
    <source>
        <dbReference type="ARBA" id="ARBA00000085"/>
    </source>
</evidence>
<organism evidence="25">
    <name type="scientific">hydrothermal vent metagenome</name>
    <dbReference type="NCBI Taxonomy" id="652676"/>
    <lineage>
        <taxon>unclassified sequences</taxon>
        <taxon>metagenomes</taxon>
        <taxon>ecological metagenomes</taxon>
    </lineage>
</organism>
<protein>
    <recommendedName>
        <fullName evidence="19">Signal transduction histidine-protein kinase/phosphatase MprB</fullName>
        <ecNumber evidence="5">2.7.13.3</ecNumber>
    </recommendedName>
    <alternativeName>
        <fullName evidence="20">Mycobacterial persistence regulator B</fullName>
    </alternativeName>
</protein>
<evidence type="ECO:0000256" key="21">
    <source>
        <dbReference type="SAM" id="MobiDB-lite"/>
    </source>
</evidence>
<evidence type="ECO:0000256" key="16">
    <source>
        <dbReference type="ARBA" id="ARBA00023016"/>
    </source>
</evidence>
<feature type="region of interest" description="Disordered" evidence="21">
    <location>
        <begin position="437"/>
        <end position="465"/>
    </location>
</feature>
<keyword evidence="8" id="KW-0808">Transferase</keyword>
<dbReference type="InterPro" id="IPR004358">
    <property type="entry name" value="Sig_transdc_His_kin-like_C"/>
</dbReference>
<evidence type="ECO:0000259" key="23">
    <source>
        <dbReference type="PROSITE" id="PS50109"/>
    </source>
</evidence>
<dbReference type="SMART" id="SM00387">
    <property type="entry name" value="HATPase_c"/>
    <property type="match status" value="1"/>
</dbReference>
<dbReference type="GO" id="GO:0000155">
    <property type="term" value="F:phosphorelay sensor kinase activity"/>
    <property type="evidence" value="ECO:0007669"/>
    <property type="project" value="InterPro"/>
</dbReference>
<evidence type="ECO:0000256" key="15">
    <source>
        <dbReference type="ARBA" id="ARBA00023012"/>
    </source>
</evidence>
<dbReference type="Pfam" id="PF00512">
    <property type="entry name" value="HisKA"/>
    <property type="match status" value="1"/>
</dbReference>
<dbReference type="SUPFAM" id="SSF47384">
    <property type="entry name" value="Homodimeric domain of signal transducing histidine kinase"/>
    <property type="match status" value="1"/>
</dbReference>
<keyword evidence="17" id="KW-0843">Virulence</keyword>
<evidence type="ECO:0000256" key="3">
    <source>
        <dbReference type="ARBA" id="ARBA00001946"/>
    </source>
</evidence>
<dbReference type="Gene3D" id="1.10.8.500">
    <property type="entry name" value="HAMP domain in histidine kinase"/>
    <property type="match status" value="1"/>
</dbReference>
<evidence type="ECO:0000256" key="7">
    <source>
        <dbReference type="ARBA" id="ARBA00022553"/>
    </source>
</evidence>
<comment type="cofactor">
    <cofactor evidence="2">
        <name>Mn(2+)</name>
        <dbReference type="ChEBI" id="CHEBI:29035"/>
    </cofactor>
</comment>
<evidence type="ECO:0000256" key="20">
    <source>
        <dbReference type="ARBA" id="ARBA00041776"/>
    </source>
</evidence>
<dbReference type="GO" id="GO:0005886">
    <property type="term" value="C:plasma membrane"/>
    <property type="evidence" value="ECO:0007669"/>
    <property type="project" value="UniProtKB-SubCell"/>
</dbReference>
<keyword evidence="9" id="KW-0547">Nucleotide-binding</keyword>
<dbReference type="Pfam" id="PF00672">
    <property type="entry name" value="HAMP"/>
    <property type="match status" value="1"/>
</dbReference>
<evidence type="ECO:0000256" key="14">
    <source>
        <dbReference type="ARBA" id="ARBA00022912"/>
    </source>
</evidence>
<feature type="transmembrane region" description="Helical" evidence="22">
    <location>
        <begin position="153"/>
        <end position="173"/>
    </location>
</feature>
<dbReference type="Gene3D" id="3.30.565.10">
    <property type="entry name" value="Histidine kinase-like ATPase, C-terminal domain"/>
    <property type="match status" value="1"/>
</dbReference>
<name>A0A3B0SVM3_9ZZZZ</name>
<evidence type="ECO:0000256" key="18">
    <source>
        <dbReference type="ARBA" id="ARBA00023211"/>
    </source>
</evidence>
<keyword evidence="22" id="KW-1133">Transmembrane helix</keyword>
<dbReference type="InterPro" id="IPR003661">
    <property type="entry name" value="HisK_dim/P_dom"/>
</dbReference>
<dbReference type="InterPro" id="IPR003660">
    <property type="entry name" value="HAMP_dom"/>
</dbReference>
<dbReference type="Pfam" id="PF02518">
    <property type="entry name" value="HATPase_c"/>
    <property type="match status" value="1"/>
</dbReference>
<keyword evidence="22" id="KW-0812">Transmembrane</keyword>
<dbReference type="PANTHER" id="PTHR44936">
    <property type="entry name" value="SENSOR PROTEIN CREC"/>
    <property type="match status" value="1"/>
</dbReference>
<dbReference type="InterPro" id="IPR005467">
    <property type="entry name" value="His_kinase_dom"/>
</dbReference>
<accession>A0A3B0SVM3</accession>
<keyword evidence="14" id="KW-0904">Protein phosphatase</keyword>
<dbReference type="AlphaFoldDB" id="A0A3B0SVM3"/>
<keyword evidence="7" id="KW-0597">Phosphoprotein</keyword>
<comment type="subcellular location">
    <subcellularLocation>
        <location evidence="4">Cell membrane</location>
        <topology evidence="4">Multi-pass membrane protein</topology>
    </subcellularLocation>
</comment>